<reference evidence="1 2" key="1">
    <citation type="journal article" date="2011" name="Cell">
        <title>The monarch butterfly genome yields insights into long-distance migration.</title>
        <authorList>
            <person name="Zhan S."/>
            <person name="Merlin C."/>
            <person name="Boore J.L."/>
            <person name="Reppert S.M."/>
        </authorList>
    </citation>
    <scope>NUCLEOTIDE SEQUENCE [LARGE SCALE GENOMIC DNA]</scope>
    <source>
        <strain evidence="1">F-2</strain>
    </source>
</reference>
<sequence length="85" mass="9764">MAELLHEPRTNRHVGGETKTRYEVRERRLCQCDDILHNTNSISEVNVTLGVRRAPAASVLRRLHSTTDLTLQPIAISVLFNRRLF</sequence>
<dbReference type="KEGG" id="dpl:KGM_204757"/>
<evidence type="ECO:0000313" key="2">
    <source>
        <dbReference type="Proteomes" id="UP000007151"/>
    </source>
</evidence>
<evidence type="ECO:0000313" key="1">
    <source>
        <dbReference type="EMBL" id="OWR52103.1"/>
    </source>
</evidence>
<keyword evidence="2" id="KW-1185">Reference proteome</keyword>
<proteinExistence type="predicted"/>
<dbReference type="Proteomes" id="UP000007151">
    <property type="component" value="Unassembled WGS sequence"/>
</dbReference>
<organism evidence="1 2">
    <name type="scientific">Danaus plexippus plexippus</name>
    <dbReference type="NCBI Taxonomy" id="278856"/>
    <lineage>
        <taxon>Eukaryota</taxon>
        <taxon>Metazoa</taxon>
        <taxon>Ecdysozoa</taxon>
        <taxon>Arthropoda</taxon>
        <taxon>Hexapoda</taxon>
        <taxon>Insecta</taxon>
        <taxon>Pterygota</taxon>
        <taxon>Neoptera</taxon>
        <taxon>Endopterygota</taxon>
        <taxon>Lepidoptera</taxon>
        <taxon>Glossata</taxon>
        <taxon>Ditrysia</taxon>
        <taxon>Papilionoidea</taxon>
        <taxon>Nymphalidae</taxon>
        <taxon>Danainae</taxon>
        <taxon>Danaini</taxon>
        <taxon>Danaina</taxon>
        <taxon>Danaus</taxon>
        <taxon>Danaus</taxon>
    </lineage>
</organism>
<comment type="caution">
    <text evidence="1">The sequence shown here is derived from an EMBL/GenBank/DDBJ whole genome shotgun (WGS) entry which is preliminary data.</text>
</comment>
<dbReference type="AlphaFoldDB" id="A0A212FEG1"/>
<gene>
    <name evidence="1" type="ORF">KGM_204757</name>
</gene>
<dbReference type="InParanoid" id="A0A212FEG1"/>
<accession>A0A212FEG1</accession>
<protein>
    <submittedName>
        <fullName evidence="1">Uncharacterized protein</fullName>
    </submittedName>
</protein>
<dbReference type="EMBL" id="AGBW02008947">
    <property type="protein sequence ID" value="OWR52103.1"/>
    <property type="molecule type" value="Genomic_DNA"/>
</dbReference>
<name>A0A212FEG1_DANPL</name>